<dbReference type="OrthoDB" id="8140134at2"/>
<proteinExistence type="predicted"/>
<dbReference type="EMBL" id="MTHD01000003">
    <property type="protein sequence ID" value="OMG53996.1"/>
    <property type="molecule type" value="Genomic_DNA"/>
</dbReference>
<reference evidence="3 4" key="1">
    <citation type="submission" date="2016-10" db="EMBL/GenBank/DDBJ databases">
        <title>Alkaliphiles isolated from bioreactors.</title>
        <authorList>
            <person name="Salah Z."/>
            <person name="Rout S.P."/>
            <person name="Humphreys P.N."/>
        </authorList>
    </citation>
    <scope>NUCLEOTIDE SEQUENCE [LARGE SCALE GENOMIC DNA]</scope>
    <source>
        <strain evidence="3 4">ZS02</strain>
    </source>
</reference>
<evidence type="ECO:0000256" key="1">
    <source>
        <dbReference type="SAM" id="MobiDB-lite"/>
    </source>
</evidence>
<organism evidence="3 4">
    <name type="scientific">Azonexus hydrophilus</name>
    <dbReference type="NCBI Taxonomy" id="418702"/>
    <lineage>
        <taxon>Bacteria</taxon>
        <taxon>Pseudomonadati</taxon>
        <taxon>Pseudomonadota</taxon>
        <taxon>Betaproteobacteria</taxon>
        <taxon>Rhodocyclales</taxon>
        <taxon>Azonexaceae</taxon>
        <taxon>Azonexus</taxon>
    </lineage>
</organism>
<feature type="region of interest" description="Disordered" evidence="1">
    <location>
        <begin position="48"/>
        <end position="120"/>
    </location>
</feature>
<sequence length="120" mass="12767">MSQRNLLLSFVTAGLILASGSAFAVDTPAEPIFGSQLMTEQERVEHRNAMRAARTDEERATVRANHHEQMVLRAKERGVTLPAVPPEQPPRRGMGPGMSGGGQGMGMGQGQGMGGGRGRQ</sequence>
<evidence type="ECO:0000313" key="4">
    <source>
        <dbReference type="Proteomes" id="UP000187526"/>
    </source>
</evidence>
<comment type="caution">
    <text evidence="3">The sequence shown here is derived from an EMBL/GenBank/DDBJ whole genome shotgun (WGS) entry which is preliminary data.</text>
</comment>
<dbReference type="RefSeq" id="WP_076095249.1">
    <property type="nucleotide sequence ID" value="NZ_MTHD01000003.1"/>
</dbReference>
<dbReference type="STRING" id="418702.BJN45_09650"/>
<feature type="signal peptide" evidence="2">
    <location>
        <begin position="1"/>
        <end position="24"/>
    </location>
</feature>
<name>A0A1R1I5G9_9RHOO</name>
<accession>A0A1R1I5G9</accession>
<dbReference type="Proteomes" id="UP000187526">
    <property type="component" value="Unassembled WGS sequence"/>
</dbReference>
<dbReference type="AlphaFoldDB" id="A0A1R1I5G9"/>
<evidence type="ECO:0000256" key="2">
    <source>
        <dbReference type="SAM" id="SignalP"/>
    </source>
</evidence>
<protein>
    <recommendedName>
        <fullName evidence="5">DUF4148 domain-containing protein</fullName>
    </recommendedName>
</protein>
<evidence type="ECO:0008006" key="5">
    <source>
        <dbReference type="Google" id="ProtNLM"/>
    </source>
</evidence>
<feature type="chain" id="PRO_5013045514" description="DUF4148 domain-containing protein" evidence="2">
    <location>
        <begin position="25"/>
        <end position="120"/>
    </location>
</feature>
<keyword evidence="4" id="KW-1185">Reference proteome</keyword>
<gene>
    <name evidence="3" type="ORF">BJN45_09650</name>
</gene>
<keyword evidence="2" id="KW-0732">Signal</keyword>
<feature type="compositionally biased region" description="Basic and acidic residues" evidence="1">
    <location>
        <begin position="48"/>
        <end position="78"/>
    </location>
</feature>
<evidence type="ECO:0000313" key="3">
    <source>
        <dbReference type="EMBL" id="OMG53996.1"/>
    </source>
</evidence>
<feature type="compositionally biased region" description="Gly residues" evidence="1">
    <location>
        <begin position="94"/>
        <end position="120"/>
    </location>
</feature>